<reference evidence="1 2" key="1">
    <citation type="submission" date="2019-03" db="EMBL/GenBank/DDBJ databases">
        <title>Genomic Encyclopedia of Type Strains, Phase IV (KMG-IV): sequencing the most valuable type-strain genomes for metagenomic binning, comparative biology and taxonomic classification.</title>
        <authorList>
            <person name="Goeker M."/>
        </authorList>
    </citation>
    <scope>NUCLEOTIDE SEQUENCE [LARGE SCALE GENOMIC DNA]</scope>
    <source>
        <strain evidence="1 2">DSM 21667</strain>
    </source>
</reference>
<dbReference type="AlphaFoldDB" id="A0A4R6YPE3"/>
<dbReference type="EMBL" id="SNZH01000015">
    <property type="protein sequence ID" value="TDR39647.1"/>
    <property type="molecule type" value="Genomic_DNA"/>
</dbReference>
<evidence type="ECO:0000313" key="1">
    <source>
        <dbReference type="EMBL" id="TDR39647.1"/>
    </source>
</evidence>
<comment type="caution">
    <text evidence="1">The sequence shown here is derived from an EMBL/GenBank/DDBJ whole genome shotgun (WGS) entry which is preliminary data.</text>
</comment>
<keyword evidence="2" id="KW-1185">Reference proteome</keyword>
<organism evidence="1 2">
    <name type="scientific">Tahibacter aquaticus</name>
    <dbReference type="NCBI Taxonomy" id="520092"/>
    <lineage>
        <taxon>Bacteria</taxon>
        <taxon>Pseudomonadati</taxon>
        <taxon>Pseudomonadota</taxon>
        <taxon>Gammaproteobacteria</taxon>
        <taxon>Lysobacterales</taxon>
        <taxon>Rhodanobacteraceae</taxon>
        <taxon>Tahibacter</taxon>
    </lineage>
</organism>
<accession>A0A4R6YPE3</accession>
<dbReference type="RefSeq" id="WP_133820648.1">
    <property type="nucleotide sequence ID" value="NZ_SNZH01000015.1"/>
</dbReference>
<proteinExistence type="predicted"/>
<gene>
    <name evidence="1" type="ORF">DFR29_11535</name>
</gene>
<dbReference type="OrthoDB" id="5142861at2"/>
<evidence type="ECO:0000313" key="2">
    <source>
        <dbReference type="Proteomes" id="UP000295293"/>
    </source>
</evidence>
<sequence>MLQIATGKLFTRAPIRTNKLRGVLYTNANLGYDVDRVETAIGCLLPSEAGIDRVKAVAYEFVEKIEAEENGRTVLISSTAAPYVLDFSAVVSFALNCMCSPDYGLVDRLTIGRPGVSTRVPPGKFLRRFFDREVYCQTSELDFLVAFTKQLIGLKRKQFLGSMRAIRTYVNAIHRLADDIELAYTLMVAAVESLAQEFDGHEPDWASYDDRKRRAVDKALEGTPEETAERVRNALLGVEHTSLGRRFREFCCAHTTPAFFREEALGVSNPLAKNDLQEGLKNAYTARSEYVHALKRLPHILAFGDLVGEQTVNDRSVFFTTSGLARLMRHTIITFVQRQITVEVEPYPYHLERDGIALLPLAAEYWVGNVGDGIADQGHKKLEGLLEQITEQLQNPDQPALTDMRAVLSSANEILRGITPNRRKPFLALHVLFNGLVPEQDRAERPNHVEAFIRTEFRPPSPEALFCHVILGQTPPWTLSEHGGAVDGYFKRRGKSNGFRAPRLLEAAAVLDLAERYRAAGQLEDCRREVARAVENHPGQPALLKLEEDPDGAGPISWRTLLLPVRPVDPGMPTAEQPGGS</sequence>
<name>A0A4R6YPE3_9GAMM</name>
<dbReference type="Proteomes" id="UP000295293">
    <property type="component" value="Unassembled WGS sequence"/>
</dbReference>
<protein>
    <submittedName>
        <fullName evidence="1">Uncharacterized protein</fullName>
    </submittedName>
</protein>